<keyword evidence="2" id="KW-1185">Reference proteome</keyword>
<dbReference type="Proteomes" id="UP000325315">
    <property type="component" value="Unassembled WGS sequence"/>
</dbReference>
<name>A0A5B6WSB3_9ROSI</name>
<dbReference type="OrthoDB" id="1749313at2759"/>
<accession>A0A5B6WSB3</accession>
<reference evidence="2" key="1">
    <citation type="journal article" date="2019" name="Plant Biotechnol. J.">
        <title>Genome sequencing of the Australian wild diploid species Gossypium australe highlights disease resistance and delayed gland morphogenesis.</title>
        <authorList>
            <person name="Cai Y."/>
            <person name="Cai X."/>
            <person name="Wang Q."/>
            <person name="Wang P."/>
            <person name="Zhang Y."/>
            <person name="Cai C."/>
            <person name="Xu Y."/>
            <person name="Wang K."/>
            <person name="Zhou Z."/>
            <person name="Wang C."/>
            <person name="Geng S."/>
            <person name="Li B."/>
            <person name="Dong Q."/>
            <person name="Hou Y."/>
            <person name="Wang H."/>
            <person name="Ai P."/>
            <person name="Liu Z."/>
            <person name="Yi F."/>
            <person name="Sun M."/>
            <person name="An G."/>
            <person name="Cheng J."/>
            <person name="Zhang Y."/>
            <person name="Shi Q."/>
            <person name="Xie Y."/>
            <person name="Shi X."/>
            <person name="Chang Y."/>
            <person name="Huang F."/>
            <person name="Chen Y."/>
            <person name="Hong S."/>
            <person name="Mi L."/>
            <person name="Sun Q."/>
            <person name="Zhang L."/>
            <person name="Zhou B."/>
            <person name="Peng R."/>
            <person name="Zhang X."/>
            <person name="Liu F."/>
        </authorList>
    </citation>
    <scope>NUCLEOTIDE SEQUENCE [LARGE SCALE GENOMIC DNA]</scope>
    <source>
        <strain evidence="2">cv. PA1801</strain>
    </source>
</reference>
<evidence type="ECO:0000313" key="2">
    <source>
        <dbReference type="Proteomes" id="UP000325315"/>
    </source>
</evidence>
<dbReference type="EMBL" id="SMMG02000002">
    <property type="protein sequence ID" value="KAA3484176.1"/>
    <property type="molecule type" value="Genomic_DNA"/>
</dbReference>
<evidence type="ECO:0000313" key="1">
    <source>
        <dbReference type="EMBL" id="KAA3484176.1"/>
    </source>
</evidence>
<comment type="caution">
    <text evidence="1">The sequence shown here is derived from an EMBL/GenBank/DDBJ whole genome shotgun (WGS) entry which is preliminary data.</text>
</comment>
<protein>
    <submittedName>
        <fullName evidence="1">Transcription factor MYB34</fullName>
    </submittedName>
</protein>
<proteinExistence type="predicted"/>
<sequence length="145" mass="16984">MKGLNIGFKLMKDRVFMSLDQIIGLLLVDPEIEQTFRQRIRERIAQRQPEMDPRNQNNVQGNGVTNVHNPILIADYRDRAIRRPKIKVPQFELKPVMFQMLQTMGQFSGMSTEDPHFHLRLFMEVSNFFKIAGVTKDALRLKLFP</sequence>
<gene>
    <name evidence="1" type="ORF">EPI10_006277</name>
</gene>
<organism evidence="1 2">
    <name type="scientific">Gossypium australe</name>
    <dbReference type="NCBI Taxonomy" id="47621"/>
    <lineage>
        <taxon>Eukaryota</taxon>
        <taxon>Viridiplantae</taxon>
        <taxon>Streptophyta</taxon>
        <taxon>Embryophyta</taxon>
        <taxon>Tracheophyta</taxon>
        <taxon>Spermatophyta</taxon>
        <taxon>Magnoliopsida</taxon>
        <taxon>eudicotyledons</taxon>
        <taxon>Gunneridae</taxon>
        <taxon>Pentapetalae</taxon>
        <taxon>rosids</taxon>
        <taxon>malvids</taxon>
        <taxon>Malvales</taxon>
        <taxon>Malvaceae</taxon>
        <taxon>Malvoideae</taxon>
        <taxon>Gossypium</taxon>
    </lineage>
</organism>
<dbReference type="AlphaFoldDB" id="A0A5B6WSB3"/>